<dbReference type="AlphaFoldDB" id="A0A1L7D3H0"/>
<dbReference type="KEGG" id="cpho:CPHO_06635"/>
<organism evidence="1 2">
    <name type="scientific">Corynebacterium phocae</name>
    <dbReference type="NCBI Taxonomy" id="161895"/>
    <lineage>
        <taxon>Bacteria</taxon>
        <taxon>Bacillati</taxon>
        <taxon>Actinomycetota</taxon>
        <taxon>Actinomycetes</taxon>
        <taxon>Mycobacteriales</taxon>
        <taxon>Corynebacteriaceae</taxon>
        <taxon>Corynebacterium</taxon>
    </lineage>
</organism>
<reference evidence="1 2" key="1">
    <citation type="submission" date="2014-08" db="EMBL/GenBank/DDBJ databases">
        <title>Complete genome sequence of Corynebacterium phocae M408/89/1(T)(=DSM 44612(T)), isolated from the common seal (Phoca vitulina).</title>
        <authorList>
            <person name="Ruckert C."/>
            <person name="Albersmeier A."/>
            <person name="Winkler A."/>
            <person name="Kalinowski J."/>
        </authorList>
    </citation>
    <scope>NUCLEOTIDE SEQUENCE [LARGE SCALE GENOMIC DNA]</scope>
    <source>
        <strain evidence="1 2">M408/89/1</strain>
    </source>
</reference>
<dbReference type="EMBL" id="CP009249">
    <property type="protein sequence ID" value="APT92623.1"/>
    <property type="molecule type" value="Genomic_DNA"/>
</dbReference>
<evidence type="ECO:0008006" key="3">
    <source>
        <dbReference type="Google" id="ProtNLM"/>
    </source>
</evidence>
<keyword evidence="2" id="KW-1185">Reference proteome</keyword>
<name>A0A1L7D3H0_9CORY</name>
<dbReference type="OrthoDB" id="4422435at2"/>
<sequence length="301" mass="31929">MDNQFSRPAIFTALGLSIAMVLGVVLGAKYVLTHADRAPVTITALPSDGAGSPRCSALINSLPDKFMGHPRAEVAQPQPPGTAAWATFSDTPVTLRCGVDLPYQYNVFSQTQTIGGNSWLEVKDMTPGSDLVTWYNTDHVPTVAVTTHDNGEPKLDLSALDPADEKISPRPAPLADLAAGNTDSCEQFMNALPAEITPDYHSAQPGVATVKHSRAWVAKGREAIVLRCGVAPPPGYQAGKRLVQVNDIPWFEDTTLAGGTTASTWFALGRATDIAVYVPQDVAGEVLVVLGDLITETTPVQ</sequence>
<proteinExistence type="predicted"/>
<accession>A0A1L7D3H0</accession>
<dbReference type="Pfam" id="PF12028">
    <property type="entry name" value="DUF3515"/>
    <property type="match status" value="2"/>
</dbReference>
<dbReference type="RefSeq" id="WP_075734281.1">
    <property type="nucleotide sequence ID" value="NZ_CP009249.1"/>
</dbReference>
<dbReference type="InterPro" id="IPR021903">
    <property type="entry name" value="DUF3515"/>
</dbReference>
<protein>
    <recommendedName>
        <fullName evidence="3">DUF3515 domain-containing protein</fullName>
    </recommendedName>
</protein>
<evidence type="ECO:0000313" key="1">
    <source>
        <dbReference type="EMBL" id="APT92623.1"/>
    </source>
</evidence>
<evidence type="ECO:0000313" key="2">
    <source>
        <dbReference type="Proteomes" id="UP000185491"/>
    </source>
</evidence>
<gene>
    <name evidence="1" type="ORF">CPHO_06635</name>
</gene>
<dbReference type="STRING" id="161895.CPHO_06635"/>
<dbReference type="Proteomes" id="UP000185491">
    <property type="component" value="Chromosome"/>
</dbReference>